<accession>A0A3A2ZA98</accession>
<gene>
    <name evidence="1" type="ORF">PHISCL_11289</name>
</gene>
<protein>
    <submittedName>
        <fullName evidence="1">Armadillo repeat protein</fullName>
    </submittedName>
</protein>
<keyword evidence="2" id="KW-1185">Reference proteome</keyword>
<organism evidence="1 2">
    <name type="scientific">Aspergillus sclerotialis</name>
    <dbReference type="NCBI Taxonomy" id="2070753"/>
    <lineage>
        <taxon>Eukaryota</taxon>
        <taxon>Fungi</taxon>
        <taxon>Dikarya</taxon>
        <taxon>Ascomycota</taxon>
        <taxon>Pezizomycotina</taxon>
        <taxon>Eurotiomycetes</taxon>
        <taxon>Eurotiomycetidae</taxon>
        <taxon>Eurotiales</taxon>
        <taxon>Aspergillaceae</taxon>
        <taxon>Aspergillus</taxon>
        <taxon>Aspergillus subgen. Polypaecilum</taxon>
    </lineage>
</organism>
<sequence length="63" mass="7066">MLEKDYYHVADADDVEYGGLIPSKERLKEETPAVLATLVIDDQEIQRHAVDGGAIKRLSQLLK</sequence>
<name>A0A3A2ZA98_9EURO</name>
<dbReference type="AlphaFoldDB" id="A0A3A2ZA98"/>
<reference evidence="2" key="1">
    <citation type="submission" date="2017-02" db="EMBL/GenBank/DDBJ databases">
        <authorList>
            <person name="Tafer H."/>
            <person name="Lopandic K."/>
        </authorList>
    </citation>
    <scope>NUCLEOTIDE SEQUENCE [LARGE SCALE GENOMIC DNA]</scope>
    <source>
        <strain evidence="2">CBS 366.77</strain>
    </source>
</reference>
<feature type="non-terminal residue" evidence="1">
    <location>
        <position position="63"/>
    </location>
</feature>
<comment type="caution">
    <text evidence="1">The sequence shown here is derived from an EMBL/GenBank/DDBJ whole genome shotgun (WGS) entry which is preliminary data.</text>
</comment>
<dbReference type="Proteomes" id="UP000266188">
    <property type="component" value="Unassembled WGS sequence"/>
</dbReference>
<dbReference type="EMBL" id="MVGC01006361">
    <property type="protein sequence ID" value="RJE16374.1"/>
    <property type="molecule type" value="Genomic_DNA"/>
</dbReference>
<evidence type="ECO:0000313" key="2">
    <source>
        <dbReference type="Proteomes" id="UP000266188"/>
    </source>
</evidence>
<dbReference type="OrthoDB" id="5559898at2759"/>
<proteinExistence type="predicted"/>
<evidence type="ECO:0000313" key="1">
    <source>
        <dbReference type="EMBL" id="RJE16374.1"/>
    </source>
</evidence>
<dbReference type="STRING" id="2070753.A0A3A2ZA98"/>